<dbReference type="GeneID" id="89336224"/>
<dbReference type="GO" id="GO:0009150">
    <property type="term" value="P:purine ribonucleotide metabolic process"/>
    <property type="evidence" value="ECO:0007669"/>
    <property type="project" value="TreeGrafter"/>
</dbReference>
<evidence type="ECO:0000313" key="6">
    <source>
        <dbReference type="Proteomes" id="UP001432202"/>
    </source>
</evidence>
<dbReference type="Pfam" id="PF01230">
    <property type="entry name" value="HIT"/>
    <property type="match status" value="1"/>
</dbReference>
<dbReference type="Gene3D" id="3.30.428.10">
    <property type="entry name" value="HIT-like"/>
    <property type="match status" value="1"/>
</dbReference>
<dbReference type="RefSeq" id="WP_338604056.1">
    <property type="nucleotide sequence ID" value="NZ_CP146016.1"/>
</dbReference>
<dbReference type="GO" id="GO:0006790">
    <property type="term" value="P:sulfur compound metabolic process"/>
    <property type="evidence" value="ECO:0007669"/>
    <property type="project" value="TreeGrafter"/>
</dbReference>
<evidence type="ECO:0000313" key="5">
    <source>
        <dbReference type="EMBL" id="WWQ61548.1"/>
    </source>
</evidence>
<dbReference type="InterPro" id="IPR039384">
    <property type="entry name" value="HINT"/>
</dbReference>
<gene>
    <name evidence="5" type="ORF">V6M85_05610</name>
</gene>
<dbReference type="GO" id="GO:0047627">
    <property type="term" value="F:adenylylsulfatase activity"/>
    <property type="evidence" value="ECO:0007669"/>
    <property type="project" value="TreeGrafter"/>
</dbReference>
<evidence type="ECO:0000256" key="1">
    <source>
        <dbReference type="PIRSR" id="PIRSR601310-1"/>
    </source>
</evidence>
<dbReference type="CDD" id="cd01277">
    <property type="entry name" value="HINT_subgroup"/>
    <property type="match status" value="1"/>
</dbReference>
<reference evidence="5 6" key="1">
    <citation type="submission" date="2024-02" db="EMBL/GenBank/DDBJ databases">
        <title>STSV induces naive adaptation in Sulfolobus.</title>
        <authorList>
            <person name="Xiang X."/>
            <person name="Song M."/>
        </authorList>
    </citation>
    <scope>NUCLEOTIDE SEQUENCE [LARGE SCALE GENOMIC DNA]</scope>
    <source>
        <strain evidence="5 6">RT2</strain>
    </source>
</reference>
<dbReference type="PRINTS" id="PR00332">
    <property type="entry name" value="HISTRIAD"/>
</dbReference>
<dbReference type="InterPro" id="IPR001310">
    <property type="entry name" value="Histidine_triad_HIT"/>
</dbReference>
<dbReference type="InterPro" id="IPR019808">
    <property type="entry name" value="Histidine_triad_CS"/>
</dbReference>
<name>A0AAX4L5N3_9CREN</name>
<dbReference type="AlphaFoldDB" id="A0AAX4L5N3"/>
<accession>A0AAX4L5N3</accession>
<dbReference type="EMBL" id="CP146016">
    <property type="protein sequence ID" value="WWQ61548.1"/>
    <property type="molecule type" value="Genomic_DNA"/>
</dbReference>
<dbReference type="PROSITE" id="PS00892">
    <property type="entry name" value="HIT_1"/>
    <property type="match status" value="1"/>
</dbReference>
<feature type="domain" description="HIT" evidence="4">
    <location>
        <begin position="3"/>
        <end position="110"/>
    </location>
</feature>
<dbReference type="SUPFAM" id="SSF54197">
    <property type="entry name" value="HIT-like"/>
    <property type="match status" value="1"/>
</dbReference>
<evidence type="ECO:0000256" key="3">
    <source>
        <dbReference type="PROSITE-ProRule" id="PRU00464"/>
    </source>
</evidence>
<evidence type="ECO:0000256" key="2">
    <source>
        <dbReference type="PIRSR" id="PIRSR601310-3"/>
    </source>
</evidence>
<protein>
    <submittedName>
        <fullName evidence="5">HIT family protein</fullName>
    </submittedName>
</protein>
<keyword evidence="6" id="KW-1185">Reference proteome</keyword>
<dbReference type="PANTHER" id="PTHR47670:SF1">
    <property type="entry name" value="ADENYLYLSULFATASE HINT3"/>
    <property type="match status" value="1"/>
</dbReference>
<sequence>MCVFCNIIEGKDKGYIVYNDDKVVAFLDKFPITPGHTLVVPRLHYENFLEIPNDNLPYLCNAVKRVAIAVKRALNADGIRILTNIGRSAGQVVFHSHFHIVPTWSQDPDIIKDFVPRKEQSKEYYEYVQRAIIESLKNI</sequence>
<dbReference type="Proteomes" id="UP001432202">
    <property type="component" value="Chromosome"/>
</dbReference>
<feature type="short sequence motif" description="Histidine triad motif" evidence="2 3">
    <location>
        <begin position="95"/>
        <end position="99"/>
    </location>
</feature>
<dbReference type="PANTHER" id="PTHR47670">
    <property type="entry name" value="ADENYLYLSULFATASE HINT3"/>
    <property type="match status" value="1"/>
</dbReference>
<evidence type="ECO:0000259" key="4">
    <source>
        <dbReference type="PROSITE" id="PS51084"/>
    </source>
</evidence>
<organism evidence="5 6">
    <name type="scientific">Sulfolobus tengchongensis</name>
    <dbReference type="NCBI Taxonomy" id="207809"/>
    <lineage>
        <taxon>Archaea</taxon>
        <taxon>Thermoproteota</taxon>
        <taxon>Thermoprotei</taxon>
        <taxon>Sulfolobales</taxon>
        <taxon>Sulfolobaceae</taxon>
        <taxon>Sulfolobus</taxon>
    </lineage>
</organism>
<dbReference type="InterPro" id="IPR036265">
    <property type="entry name" value="HIT-like_sf"/>
</dbReference>
<proteinExistence type="predicted"/>
<feature type="active site" description="Tele-AMP-histidine intermediate" evidence="1">
    <location>
        <position position="97"/>
    </location>
</feature>
<dbReference type="InterPro" id="IPR011146">
    <property type="entry name" value="HIT-like"/>
</dbReference>
<dbReference type="PROSITE" id="PS51084">
    <property type="entry name" value="HIT_2"/>
    <property type="match status" value="1"/>
</dbReference>